<feature type="compositionally biased region" description="Low complexity" evidence="5">
    <location>
        <begin position="366"/>
        <end position="380"/>
    </location>
</feature>
<evidence type="ECO:0000256" key="5">
    <source>
        <dbReference type="SAM" id="MobiDB-lite"/>
    </source>
</evidence>
<feature type="short sequence motif" description="GXSXG" evidence="4">
    <location>
        <begin position="80"/>
        <end position="84"/>
    </location>
</feature>
<evidence type="ECO:0000256" key="3">
    <source>
        <dbReference type="ARBA" id="ARBA00023098"/>
    </source>
</evidence>
<dbReference type="Proteomes" id="UP000002630">
    <property type="component" value="Linkage Group LG24"/>
</dbReference>
<dbReference type="SUPFAM" id="SSF52151">
    <property type="entry name" value="FabD/lysophospholipase-like"/>
    <property type="match status" value="1"/>
</dbReference>
<dbReference type="AlphaFoldDB" id="D8LEM2"/>
<organism evidence="7 8">
    <name type="scientific">Ectocarpus siliculosus</name>
    <name type="common">Brown alga</name>
    <name type="synonym">Conferva siliculosa</name>
    <dbReference type="NCBI Taxonomy" id="2880"/>
    <lineage>
        <taxon>Eukaryota</taxon>
        <taxon>Sar</taxon>
        <taxon>Stramenopiles</taxon>
        <taxon>Ochrophyta</taxon>
        <taxon>PX clade</taxon>
        <taxon>Phaeophyceae</taxon>
        <taxon>Ectocarpales</taxon>
        <taxon>Ectocarpaceae</taxon>
        <taxon>Ectocarpus</taxon>
    </lineage>
</organism>
<sequence length="582" mass="58967">MKPSGSGASSDPAGSVVSRAGATGDGAGVVESPRSLSAWLKEGPFVLSMSPGFFGFYAHIGALIALDNEGLLNEVSFATGASAGGLVAGLFAAGLSPTDMGETVVKFRRSDFWDPVGFGGLLRGKKFEDIVKGTLPDDVRRFDQGRIPLAVSAFDVSRLMTRTLDEGCIAQALRATCTFPGLFAPVWHDRGVLVDGGVRDTTGMWCVPEERQDCRRILNVTFGSRNGRGVCVPPSSFPTASNPRPAPDGMEIVSLPLAGLPRPHPFAMERGVDAMEAARDQVAAAIGEPLLKGHGRSHWIAATTATQPPPAKRARRDGSGIPRESCVAASNEAVCSSGGTSANGELGGAAVQGGVAEVKQEGGTCGSSSGNSTPSNGSRSSSREVATGTAPVGNGIVLPNRSVAATRLACPAVRADKGTAAPVGLDGSAVAGGCPRGATAATKGAAANTHDTGLVDGGADRKRKAEGPLVPQAALTQGGSKKNLPSHDITCLGEYKETAKSSGGAVTPSEAHTTGAASGGGATRASGSVEAAGAENLSGYGTANPPARHEGKRTFEHVGREGSVSPSRMTKRPRSPTAQITG</sequence>
<dbReference type="InterPro" id="IPR050301">
    <property type="entry name" value="NTE"/>
</dbReference>
<evidence type="ECO:0000313" key="7">
    <source>
        <dbReference type="EMBL" id="CBN78585.1"/>
    </source>
</evidence>
<feature type="domain" description="PNPLA" evidence="6">
    <location>
        <begin position="47"/>
        <end position="208"/>
    </location>
</feature>
<feature type="active site" description="Nucleophile" evidence="4">
    <location>
        <position position="82"/>
    </location>
</feature>
<evidence type="ECO:0000313" key="8">
    <source>
        <dbReference type="Proteomes" id="UP000002630"/>
    </source>
</evidence>
<feature type="region of interest" description="Disordered" evidence="5">
    <location>
        <begin position="500"/>
        <end position="582"/>
    </location>
</feature>
<dbReference type="PANTHER" id="PTHR14226:SF29">
    <property type="entry name" value="NEUROPATHY TARGET ESTERASE SWS"/>
    <property type="match status" value="1"/>
</dbReference>
<dbReference type="InterPro" id="IPR002641">
    <property type="entry name" value="PNPLA_dom"/>
</dbReference>
<protein>
    <submittedName>
        <fullName evidence="7">Patatin</fullName>
    </submittedName>
</protein>
<evidence type="ECO:0000256" key="4">
    <source>
        <dbReference type="PROSITE-ProRule" id="PRU01161"/>
    </source>
</evidence>
<dbReference type="EMBL" id="FN647950">
    <property type="protein sequence ID" value="CBN78585.1"/>
    <property type="molecule type" value="Genomic_DNA"/>
</dbReference>
<dbReference type="Gene3D" id="3.40.1090.10">
    <property type="entry name" value="Cytosolic phospholipase A2 catalytic domain"/>
    <property type="match status" value="2"/>
</dbReference>
<feature type="region of interest" description="Disordered" evidence="5">
    <location>
        <begin position="359"/>
        <end position="396"/>
    </location>
</feature>
<evidence type="ECO:0000256" key="2">
    <source>
        <dbReference type="ARBA" id="ARBA00022963"/>
    </source>
</evidence>
<dbReference type="EMBL" id="FN649749">
    <property type="protein sequence ID" value="CBN78585.1"/>
    <property type="molecule type" value="Genomic_DNA"/>
</dbReference>
<accession>D8LEM2</accession>
<dbReference type="GO" id="GO:0016298">
    <property type="term" value="F:lipase activity"/>
    <property type="evidence" value="ECO:0007669"/>
    <property type="project" value="UniProtKB-ARBA"/>
</dbReference>
<name>D8LEM2_ECTSI</name>
<gene>
    <name evidence="7" type="ORF">Esi_0132_0050</name>
</gene>
<feature type="region of interest" description="Disordered" evidence="5">
    <location>
        <begin position="440"/>
        <end position="487"/>
    </location>
</feature>
<evidence type="ECO:0000259" key="6">
    <source>
        <dbReference type="PROSITE" id="PS51635"/>
    </source>
</evidence>
<keyword evidence="1 4" id="KW-0378">Hydrolase</keyword>
<keyword evidence="8" id="KW-1185">Reference proteome</keyword>
<dbReference type="PROSITE" id="PS51635">
    <property type="entry name" value="PNPLA"/>
    <property type="match status" value="1"/>
</dbReference>
<dbReference type="InterPro" id="IPR016035">
    <property type="entry name" value="Acyl_Trfase/lysoPLipase"/>
</dbReference>
<comment type="caution">
    <text evidence="4">Lacks conserved residue(s) required for the propagation of feature annotation.</text>
</comment>
<keyword evidence="3 4" id="KW-0443">Lipid metabolism</keyword>
<reference evidence="7 8" key="1">
    <citation type="journal article" date="2010" name="Nature">
        <title>The Ectocarpus genome and the independent evolution of multicellularity in brown algae.</title>
        <authorList>
            <person name="Cock J.M."/>
            <person name="Sterck L."/>
            <person name="Rouze P."/>
            <person name="Scornet D."/>
            <person name="Allen A.E."/>
            <person name="Amoutzias G."/>
            <person name="Anthouard V."/>
            <person name="Artiguenave F."/>
            <person name="Aury J.M."/>
            <person name="Badger J.H."/>
            <person name="Beszteri B."/>
            <person name="Billiau K."/>
            <person name="Bonnet E."/>
            <person name="Bothwell J.H."/>
            <person name="Bowler C."/>
            <person name="Boyen C."/>
            <person name="Brownlee C."/>
            <person name="Carrano C.J."/>
            <person name="Charrier B."/>
            <person name="Cho G.Y."/>
            <person name="Coelho S.M."/>
            <person name="Collen J."/>
            <person name="Corre E."/>
            <person name="Da Silva C."/>
            <person name="Delage L."/>
            <person name="Delaroque N."/>
            <person name="Dittami S.M."/>
            <person name="Doulbeau S."/>
            <person name="Elias M."/>
            <person name="Farnham G."/>
            <person name="Gachon C.M."/>
            <person name="Gschloessl B."/>
            <person name="Heesch S."/>
            <person name="Jabbari K."/>
            <person name="Jubin C."/>
            <person name="Kawai H."/>
            <person name="Kimura K."/>
            <person name="Kloareg B."/>
            <person name="Kupper F.C."/>
            <person name="Lang D."/>
            <person name="Le Bail A."/>
            <person name="Leblanc C."/>
            <person name="Lerouge P."/>
            <person name="Lohr M."/>
            <person name="Lopez P.J."/>
            <person name="Martens C."/>
            <person name="Maumus F."/>
            <person name="Michel G."/>
            <person name="Miranda-Saavedra D."/>
            <person name="Morales J."/>
            <person name="Moreau H."/>
            <person name="Motomura T."/>
            <person name="Nagasato C."/>
            <person name="Napoli C.A."/>
            <person name="Nelson D.R."/>
            <person name="Nyvall-Collen P."/>
            <person name="Peters A.F."/>
            <person name="Pommier C."/>
            <person name="Potin P."/>
            <person name="Poulain J."/>
            <person name="Quesneville H."/>
            <person name="Read B."/>
            <person name="Rensing S.A."/>
            <person name="Ritter A."/>
            <person name="Rousvoal S."/>
            <person name="Samanta M."/>
            <person name="Samson G."/>
            <person name="Schroeder D.C."/>
            <person name="Segurens B."/>
            <person name="Strittmatter M."/>
            <person name="Tonon T."/>
            <person name="Tregear J.W."/>
            <person name="Valentin K."/>
            <person name="von Dassow P."/>
            <person name="Yamagishi T."/>
            <person name="Van de Peer Y."/>
            <person name="Wincker P."/>
        </authorList>
    </citation>
    <scope>NUCLEOTIDE SEQUENCE [LARGE SCALE GENOMIC DNA]</scope>
    <source>
        <strain evidence="8">Ec32 / CCAP1310/4</strain>
    </source>
</reference>
<dbReference type="InParanoid" id="D8LEM2"/>
<feature type="short sequence motif" description="DGA/G" evidence="4">
    <location>
        <begin position="195"/>
        <end position="197"/>
    </location>
</feature>
<evidence type="ECO:0000256" key="1">
    <source>
        <dbReference type="ARBA" id="ARBA00022801"/>
    </source>
</evidence>
<dbReference type="GO" id="GO:0016042">
    <property type="term" value="P:lipid catabolic process"/>
    <property type="evidence" value="ECO:0007669"/>
    <property type="project" value="UniProtKB-UniRule"/>
</dbReference>
<dbReference type="Pfam" id="PF01734">
    <property type="entry name" value="Patatin"/>
    <property type="match status" value="1"/>
</dbReference>
<feature type="active site" description="Proton acceptor" evidence="4">
    <location>
        <position position="195"/>
    </location>
</feature>
<dbReference type="OrthoDB" id="48624at2759"/>
<proteinExistence type="predicted"/>
<dbReference type="eggNOG" id="ENOG502STTJ">
    <property type="taxonomic scope" value="Eukaryota"/>
</dbReference>
<feature type="compositionally biased region" description="Basic and acidic residues" evidence="5">
    <location>
        <begin position="547"/>
        <end position="560"/>
    </location>
</feature>
<dbReference type="PANTHER" id="PTHR14226">
    <property type="entry name" value="NEUROPATHY TARGET ESTERASE/SWISS CHEESE D.MELANOGASTER"/>
    <property type="match status" value="1"/>
</dbReference>
<keyword evidence="2 4" id="KW-0442">Lipid degradation</keyword>
<dbReference type="GO" id="GO:0052689">
    <property type="term" value="F:carboxylic ester hydrolase activity"/>
    <property type="evidence" value="ECO:0007669"/>
    <property type="project" value="UniProtKB-ARBA"/>
</dbReference>